<feature type="transmembrane region" description="Helical" evidence="3">
    <location>
        <begin position="607"/>
        <end position="627"/>
    </location>
</feature>
<feature type="compositionally biased region" description="Basic and acidic residues" evidence="2">
    <location>
        <begin position="492"/>
        <end position="505"/>
    </location>
</feature>
<dbReference type="PANTHER" id="PTHR47965:SF101">
    <property type="entry name" value="HYPOTHETICAL ASPARTYL PROTEASE (EUROFUNG)-RELATED"/>
    <property type="match status" value="1"/>
</dbReference>
<dbReference type="InterPro" id="IPR001461">
    <property type="entry name" value="Aspartic_peptidase_A1"/>
</dbReference>
<dbReference type="Pfam" id="PF00026">
    <property type="entry name" value="Asp"/>
    <property type="match status" value="1"/>
</dbReference>
<dbReference type="PANTHER" id="PTHR47965">
    <property type="entry name" value="ASPARTYL PROTEASE-RELATED"/>
    <property type="match status" value="1"/>
</dbReference>
<evidence type="ECO:0000256" key="1">
    <source>
        <dbReference type="ARBA" id="ARBA00007447"/>
    </source>
</evidence>
<sequence>MRFPVDHIAAAVGVIASGLLCTASCRAEKLEALPLGRLAKRADSNVTYPAAVEVAASQYWDGNDGPWSSFPVQLGQNSQTQNVRVMLSTAATFTWVIAPGGCPDGYVANCADSRGGLYYANKSSTWQATSLYDFRLEENLDLNTNGEFGYEDLTLGWQGSGSTANASVEHAVVATIQDSKYWLGQFGLNPRPTNFTVYSSPQPSVVDLLYEQGHIPSHSYGYTAGNQYRLNKIYGSLVLGGYDQNRFTPTNVTFPFYSDISRDLLVNVQSITSDDGTDLLPDGSVPIFIDSTVPMIYLPNSSCLAFEKAFNLTYDASYSPGLYLMTSAQRAALQASNPSVTFTLGPNADGGETVNITLPYGAFDLQVNYPIVSDPNTSYYFPLQRATNSTQYTLGRTFLQEAYLIADYDRSNFTVAPCKWDSNTTNPLIRSIYSPNLTAEMEANSKSGSGGISGGAIAGVVVGIVAAIALLGVVLWFFRRRRQVEKRRAAELEAKEADGAAKEAGDANSEQKPFISGELGGGDIHEMSAPQKQHAQELDSPYRLDPNKAGYSEMGGGEDLGPGKGYAHEMQGDGSQIYEMAGSDVHEMAGSEAGDAQPTYPFKMSGIMRAFGVVGALGLTGSAAMYATRDKSDFSKSALAAAEHGAEELTEAVRPKLPKNFIQISVGDFKWSNARQ</sequence>
<dbReference type="GO" id="GO:0006508">
    <property type="term" value="P:proteolysis"/>
    <property type="evidence" value="ECO:0007669"/>
    <property type="project" value="UniProtKB-KW"/>
</dbReference>
<reference evidence="5" key="1">
    <citation type="journal article" date="2020" name="Stud. Mycol.">
        <title>101 Dothideomycetes genomes: a test case for predicting lifestyles and emergence of pathogens.</title>
        <authorList>
            <person name="Haridas S."/>
            <person name="Albert R."/>
            <person name="Binder M."/>
            <person name="Bloem J."/>
            <person name="Labutti K."/>
            <person name="Salamov A."/>
            <person name="Andreopoulos B."/>
            <person name="Baker S."/>
            <person name="Barry K."/>
            <person name="Bills G."/>
            <person name="Bluhm B."/>
            <person name="Cannon C."/>
            <person name="Castanera R."/>
            <person name="Culley D."/>
            <person name="Daum C."/>
            <person name="Ezra D."/>
            <person name="Gonzalez J."/>
            <person name="Henrissat B."/>
            <person name="Kuo A."/>
            <person name="Liang C."/>
            <person name="Lipzen A."/>
            <person name="Lutzoni F."/>
            <person name="Magnuson J."/>
            <person name="Mondo S."/>
            <person name="Nolan M."/>
            <person name="Ohm R."/>
            <person name="Pangilinan J."/>
            <person name="Park H.-J."/>
            <person name="Ramirez L."/>
            <person name="Alfaro M."/>
            <person name="Sun H."/>
            <person name="Tritt A."/>
            <person name="Yoshinaga Y."/>
            <person name="Zwiers L.-H."/>
            <person name="Turgeon B."/>
            <person name="Goodwin S."/>
            <person name="Spatafora J."/>
            <person name="Crous P."/>
            <person name="Grigoriev I."/>
        </authorList>
    </citation>
    <scope>NUCLEOTIDE SEQUENCE</scope>
    <source>
        <strain evidence="5">CBS 116005</strain>
    </source>
</reference>
<dbReference type="Proteomes" id="UP000799436">
    <property type="component" value="Unassembled WGS sequence"/>
</dbReference>
<dbReference type="InterPro" id="IPR021109">
    <property type="entry name" value="Peptidase_aspartic_dom_sf"/>
</dbReference>
<evidence type="ECO:0000313" key="5">
    <source>
        <dbReference type="EMBL" id="KAF2765403.1"/>
    </source>
</evidence>
<dbReference type="GO" id="GO:0031505">
    <property type="term" value="P:fungal-type cell wall organization"/>
    <property type="evidence" value="ECO:0007669"/>
    <property type="project" value="TreeGrafter"/>
</dbReference>
<comment type="similarity">
    <text evidence="1">Belongs to the peptidase A1 family.</text>
</comment>
<keyword evidence="3" id="KW-0472">Membrane</keyword>
<dbReference type="PROSITE" id="PS51767">
    <property type="entry name" value="PEPTIDASE_A1"/>
    <property type="match status" value="1"/>
</dbReference>
<organism evidence="5 6">
    <name type="scientific">Teratosphaeria nubilosa</name>
    <dbReference type="NCBI Taxonomy" id="161662"/>
    <lineage>
        <taxon>Eukaryota</taxon>
        <taxon>Fungi</taxon>
        <taxon>Dikarya</taxon>
        <taxon>Ascomycota</taxon>
        <taxon>Pezizomycotina</taxon>
        <taxon>Dothideomycetes</taxon>
        <taxon>Dothideomycetidae</taxon>
        <taxon>Mycosphaerellales</taxon>
        <taxon>Teratosphaeriaceae</taxon>
        <taxon>Teratosphaeria</taxon>
    </lineage>
</organism>
<keyword evidence="6" id="KW-1185">Reference proteome</keyword>
<name>A0A6G1KXK6_9PEZI</name>
<dbReference type="GO" id="GO:0009277">
    <property type="term" value="C:fungal-type cell wall"/>
    <property type="evidence" value="ECO:0007669"/>
    <property type="project" value="TreeGrafter"/>
</dbReference>
<keyword evidence="3" id="KW-1133">Transmembrane helix</keyword>
<dbReference type="OrthoDB" id="4074350at2759"/>
<feature type="compositionally biased region" description="Basic and acidic residues" evidence="2">
    <location>
        <begin position="534"/>
        <end position="546"/>
    </location>
</feature>
<dbReference type="InterPro" id="IPR033121">
    <property type="entry name" value="PEPTIDASE_A1"/>
</dbReference>
<keyword evidence="5" id="KW-0378">Hydrolase</keyword>
<proteinExistence type="inferred from homology"/>
<feature type="transmembrane region" description="Helical" evidence="3">
    <location>
        <begin position="456"/>
        <end position="478"/>
    </location>
</feature>
<dbReference type="InterPro" id="IPR034164">
    <property type="entry name" value="Pepsin-like_dom"/>
</dbReference>
<dbReference type="GO" id="GO:0005576">
    <property type="term" value="C:extracellular region"/>
    <property type="evidence" value="ECO:0007669"/>
    <property type="project" value="TreeGrafter"/>
</dbReference>
<evidence type="ECO:0000256" key="3">
    <source>
        <dbReference type="SAM" id="Phobius"/>
    </source>
</evidence>
<feature type="domain" description="Peptidase A1" evidence="4">
    <location>
        <begin position="70"/>
        <end position="416"/>
    </location>
</feature>
<feature type="region of interest" description="Disordered" evidence="2">
    <location>
        <begin position="492"/>
        <end position="557"/>
    </location>
</feature>
<gene>
    <name evidence="5" type="ORF">EJ03DRAFT_339071</name>
</gene>
<accession>A0A6G1KXK6</accession>
<evidence type="ECO:0000313" key="6">
    <source>
        <dbReference type="Proteomes" id="UP000799436"/>
    </source>
</evidence>
<dbReference type="GO" id="GO:0004190">
    <property type="term" value="F:aspartic-type endopeptidase activity"/>
    <property type="evidence" value="ECO:0007669"/>
    <property type="project" value="InterPro"/>
</dbReference>
<dbReference type="SUPFAM" id="SSF50630">
    <property type="entry name" value="Acid proteases"/>
    <property type="match status" value="1"/>
</dbReference>
<dbReference type="CDD" id="cd05471">
    <property type="entry name" value="pepsin_like"/>
    <property type="match status" value="1"/>
</dbReference>
<dbReference type="Gene3D" id="2.40.70.10">
    <property type="entry name" value="Acid Proteases"/>
    <property type="match status" value="2"/>
</dbReference>
<keyword evidence="5" id="KW-0645">Protease</keyword>
<dbReference type="EMBL" id="ML995892">
    <property type="protein sequence ID" value="KAF2765403.1"/>
    <property type="molecule type" value="Genomic_DNA"/>
</dbReference>
<dbReference type="AlphaFoldDB" id="A0A6G1KXK6"/>
<protein>
    <submittedName>
        <fullName evidence="5">Acid protease</fullName>
    </submittedName>
</protein>
<evidence type="ECO:0000256" key="2">
    <source>
        <dbReference type="SAM" id="MobiDB-lite"/>
    </source>
</evidence>
<evidence type="ECO:0000259" key="4">
    <source>
        <dbReference type="PROSITE" id="PS51767"/>
    </source>
</evidence>
<keyword evidence="3" id="KW-0812">Transmembrane</keyword>